<proteinExistence type="predicted"/>
<dbReference type="Proteomes" id="UP000070457">
    <property type="component" value="Unassembled WGS sequence"/>
</dbReference>
<accession>A0A136M074</accession>
<comment type="caution">
    <text evidence="1">The sequence shown here is derived from an EMBL/GenBank/DDBJ whole genome shotgun (WGS) entry which is preliminary data.</text>
</comment>
<reference evidence="1 2" key="1">
    <citation type="submission" date="2015-02" db="EMBL/GenBank/DDBJ databases">
        <title>Improved understanding of the partial-nitritation anammox process through 23 genomes representing the majority of the microbial community.</title>
        <authorList>
            <person name="Speth D.R."/>
            <person name="In T Zandt M."/>
            <person name="Guerrero Cruz S."/>
            <person name="Jetten M.S."/>
            <person name="Dutilh B.E."/>
        </authorList>
    </citation>
    <scope>NUCLEOTIDE SEQUENCE [LARGE SCALE GENOMIC DNA]</scope>
    <source>
        <strain evidence="1">OLB20</strain>
    </source>
</reference>
<evidence type="ECO:0000313" key="2">
    <source>
        <dbReference type="Proteomes" id="UP000070457"/>
    </source>
</evidence>
<protein>
    <submittedName>
        <fullName evidence="1">Uncharacterized protein</fullName>
    </submittedName>
</protein>
<organism evidence="1 2">
    <name type="scientific">candidate division WS6 bacterium OLB20</name>
    <dbReference type="NCBI Taxonomy" id="1617426"/>
    <lineage>
        <taxon>Bacteria</taxon>
        <taxon>Candidatus Dojkabacteria</taxon>
    </lineage>
</organism>
<dbReference type="STRING" id="1617426.TR69_WS6001000150"/>
<evidence type="ECO:0000313" key="1">
    <source>
        <dbReference type="EMBL" id="KXK27276.1"/>
    </source>
</evidence>
<name>A0A136M074_9BACT</name>
<dbReference type="AlphaFoldDB" id="A0A136M074"/>
<gene>
    <name evidence="1" type="ORF">TR69_WS6001000150</name>
</gene>
<sequence length="417" mass="42558">MTQLFVKRNFKAVSLLTIFTFAFYMVAAVVLVNGVSAATITSASDTMSRLQVSVVDVEHTIVFTPVTAINQDDGVQYTLASAFGDTDLDVADYSISQGTGGTACASWTEVTYVPANDVIQFECDTVGAAGTGPITLTITTDLDNPATAASYEIGITTYDLGADTNFGGVDDVVEDTGEVEVSILDDDTVNITGFIDTFITFDIDTSEVDEDCDAAGGTTPCDSHGGSSDNSGYVVDLGELNTSSVNDSGDSVVHADSLAGSINYIWFDTSTNADGGVVVTVLSLVGENDVDGTPDNTISALEGPGTNEIRSVAAGAATAIAAGDGLYGLAFAADDTGVNTVVSGSAATIAAFYDQSAAGEFGPIPSDPGGGTPATIFSSTGPLDQSRTQFEVAASPDATDGTGTYTDELTFIATATF</sequence>
<dbReference type="EMBL" id="JYNZ01000002">
    <property type="protein sequence ID" value="KXK27276.1"/>
    <property type="molecule type" value="Genomic_DNA"/>
</dbReference>